<proteinExistence type="predicted"/>
<dbReference type="PaxDb" id="4113-PGSC0003DMT400084789"/>
<name>M1D819_SOLTU</name>
<dbReference type="Gramene" id="PGSC0003DMT400084789">
    <property type="protein sequence ID" value="PGSC0003DMT400084789"/>
    <property type="gene ID" value="PGSC0003DMG400034360"/>
</dbReference>
<sequence length="145" mass="15699">MSIAENLWRFAERTDSALCSNSVNKGVADQLLPGGLMQQPYAVAAQLLDGMTTINRAWYTRKDQLDILSKNVMGAGARNVNAVGVGGANPEEIKFEAIQFNSQNALGDSPKDPLLALCLRPYISCTSPTSLAKRFHAQKHPLSPI</sequence>
<protein>
    <submittedName>
        <fullName evidence="1">Uncharacterized protein</fullName>
    </submittedName>
</protein>
<accession>M1D819</accession>
<dbReference type="EnsemblPlants" id="PGSC0003DMT400084789">
    <property type="protein sequence ID" value="PGSC0003DMT400084789"/>
    <property type="gene ID" value="PGSC0003DMG400034360"/>
</dbReference>
<keyword evidence="2" id="KW-1185">Reference proteome</keyword>
<dbReference type="HOGENOM" id="CLU_1790307_0_0_1"/>
<dbReference type="Proteomes" id="UP000011115">
    <property type="component" value="Unassembled WGS sequence"/>
</dbReference>
<organism evidence="1 2">
    <name type="scientific">Solanum tuberosum</name>
    <name type="common">Potato</name>
    <dbReference type="NCBI Taxonomy" id="4113"/>
    <lineage>
        <taxon>Eukaryota</taxon>
        <taxon>Viridiplantae</taxon>
        <taxon>Streptophyta</taxon>
        <taxon>Embryophyta</taxon>
        <taxon>Tracheophyta</taxon>
        <taxon>Spermatophyta</taxon>
        <taxon>Magnoliopsida</taxon>
        <taxon>eudicotyledons</taxon>
        <taxon>Gunneridae</taxon>
        <taxon>Pentapetalae</taxon>
        <taxon>asterids</taxon>
        <taxon>lamiids</taxon>
        <taxon>Solanales</taxon>
        <taxon>Solanaceae</taxon>
        <taxon>Solanoideae</taxon>
        <taxon>Solaneae</taxon>
        <taxon>Solanum</taxon>
    </lineage>
</organism>
<reference evidence="1" key="2">
    <citation type="submission" date="2015-06" db="UniProtKB">
        <authorList>
            <consortium name="EnsemblPlants"/>
        </authorList>
    </citation>
    <scope>IDENTIFICATION</scope>
    <source>
        <strain evidence="1">DM1-3 516 R44</strain>
    </source>
</reference>
<reference evidence="2" key="1">
    <citation type="journal article" date="2011" name="Nature">
        <title>Genome sequence and analysis of the tuber crop potato.</title>
        <authorList>
            <consortium name="The Potato Genome Sequencing Consortium"/>
        </authorList>
    </citation>
    <scope>NUCLEOTIDE SEQUENCE [LARGE SCALE GENOMIC DNA]</scope>
    <source>
        <strain evidence="2">cv. DM1-3 516 R44</strain>
    </source>
</reference>
<dbReference type="AlphaFoldDB" id="M1D819"/>
<evidence type="ECO:0000313" key="1">
    <source>
        <dbReference type="EnsemblPlants" id="PGSC0003DMT400084789"/>
    </source>
</evidence>
<dbReference type="InParanoid" id="M1D819"/>
<evidence type="ECO:0000313" key="2">
    <source>
        <dbReference type="Proteomes" id="UP000011115"/>
    </source>
</evidence>